<sequence length="408" mass="43198">MTTEPTRPAPRDVVFVDGVRTPFGKARPDGLYANTRADDLAVKTVRELLRRHPELPPERIDEVAIAATTQQGDQGLTLGRSVAVLAGLPKTVPGYAIDRMCAGALTAVTTTASGILAGMQDVALAGGVEHMGHHPMGFDADPNPRFLTERLVADDALNMGVTAENLHDRYPHLTKERADAYAVASQAKYAQAVADGNVTPDLVPVAVRSEQGWGLATADELARPGTTVEGIKNLKTPFRPGGRVTAGNASPLTDGATMSLLASGDVADELGLDAKMRLVSFAFAGVDPEIMGFGPVPATEKALAKADLTIDDIGLFEINEAFAVQVLAFLDHFKIADDDPRVNPYGGAIAIGHPLASSGVRLMTQLARQFSQHPEVRYGITTMCVGLGMGGTVIWENPHHADYSGHTR</sequence>
<evidence type="ECO:0000259" key="6">
    <source>
        <dbReference type="Pfam" id="PF00108"/>
    </source>
</evidence>
<dbReference type="InterPro" id="IPR016039">
    <property type="entry name" value="Thiolase-like"/>
</dbReference>
<evidence type="ECO:0000256" key="3">
    <source>
        <dbReference type="ARBA" id="ARBA00023315"/>
    </source>
</evidence>
<gene>
    <name evidence="8" type="ORF">CLV34_2874</name>
</gene>
<evidence type="ECO:0000256" key="1">
    <source>
        <dbReference type="ARBA" id="ARBA00010982"/>
    </source>
</evidence>
<dbReference type="PROSITE" id="PS00737">
    <property type="entry name" value="THIOLASE_2"/>
    <property type="match status" value="1"/>
</dbReference>
<evidence type="ECO:0000256" key="4">
    <source>
        <dbReference type="PIRSR" id="PIRSR000429-1"/>
    </source>
</evidence>
<evidence type="ECO:0000256" key="2">
    <source>
        <dbReference type="ARBA" id="ARBA00022679"/>
    </source>
</evidence>
<dbReference type="NCBIfam" id="TIGR01930">
    <property type="entry name" value="AcCoA-C-Actrans"/>
    <property type="match status" value="1"/>
</dbReference>
<name>A0A2M8W435_9MICO</name>
<dbReference type="CDD" id="cd00751">
    <property type="entry name" value="thiolase"/>
    <property type="match status" value="1"/>
</dbReference>
<evidence type="ECO:0000313" key="8">
    <source>
        <dbReference type="EMBL" id="PJI85684.1"/>
    </source>
</evidence>
<comment type="caution">
    <text evidence="8">The sequence shown here is derived from an EMBL/GenBank/DDBJ whole genome shotgun (WGS) entry which is preliminary data.</text>
</comment>
<dbReference type="PANTHER" id="PTHR43853:SF2">
    <property type="entry name" value="3-OXOADIPYL-COA_3-OXO-5,6-DEHYDROSUBERYL-COA THIOLASE"/>
    <property type="match status" value="1"/>
</dbReference>
<feature type="active site" description="Proton acceptor" evidence="4">
    <location>
        <position position="353"/>
    </location>
</feature>
<proteinExistence type="inferred from homology"/>
<keyword evidence="3 5" id="KW-0012">Acyltransferase</keyword>
<reference evidence="8 9" key="1">
    <citation type="submission" date="2017-11" db="EMBL/GenBank/DDBJ databases">
        <title>Genomic Encyclopedia of Archaeal and Bacterial Type Strains, Phase II (KMG-II): From Individual Species to Whole Genera.</title>
        <authorList>
            <person name="Goeker M."/>
        </authorList>
    </citation>
    <scope>NUCLEOTIDE SEQUENCE [LARGE SCALE GENOMIC DNA]</scope>
    <source>
        <strain evidence="8 9">DSM 22413</strain>
    </source>
</reference>
<dbReference type="PANTHER" id="PTHR43853">
    <property type="entry name" value="3-KETOACYL-COA THIOLASE, PEROXISOMAL"/>
    <property type="match status" value="1"/>
</dbReference>
<dbReference type="OrthoDB" id="1402717at2"/>
<dbReference type="InterPro" id="IPR020617">
    <property type="entry name" value="Thiolase_C"/>
</dbReference>
<dbReference type="Pfam" id="PF00108">
    <property type="entry name" value="Thiolase_N"/>
    <property type="match status" value="1"/>
</dbReference>
<dbReference type="EMBL" id="PGTZ01000011">
    <property type="protein sequence ID" value="PJI85684.1"/>
    <property type="molecule type" value="Genomic_DNA"/>
</dbReference>
<evidence type="ECO:0000259" key="7">
    <source>
        <dbReference type="Pfam" id="PF02803"/>
    </source>
</evidence>
<dbReference type="Pfam" id="PF02803">
    <property type="entry name" value="Thiolase_C"/>
    <property type="match status" value="1"/>
</dbReference>
<dbReference type="Proteomes" id="UP000231586">
    <property type="component" value="Unassembled WGS sequence"/>
</dbReference>
<dbReference type="InterPro" id="IPR020613">
    <property type="entry name" value="Thiolase_CS"/>
</dbReference>
<comment type="similarity">
    <text evidence="1 5">Belongs to the thiolase-like superfamily. Thiolase family.</text>
</comment>
<dbReference type="PIRSF" id="PIRSF000429">
    <property type="entry name" value="Ac-CoA_Ac_transf"/>
    <property type="match status" value="1"/>
</dbReference>
<dbReference type="GO" id="GO:0003988">
    <property type="term" value="F:acetyl-CoA C-acyltransferase activity"/>
    <property type="evidence" value="ECO:0007669"/>
    <property type="project" value="TreeGrafter"/>
</dbReference>
<evidence type="ECO:0000313" key="9">
    <source>
        <dbReference type="Proteomes" id="UP000231586"/>
    </source>
</evidence>
<feature type="domain" description="Thiolase C-terminal" evidence="7">
    <location>
        <begin position="275"/>
        <end position="396"/>
    </location>
</feature>
<feature type="domain" description="Thiolase N-terminal" evidence="6">
    <location>
        <begin position="13"/>
        <end position="263"/>
    </location>
</feature>
<feature type="active site" description="Proton acceptor" evidence="4">
    <location>
        <position position="384"/>
    </location>
</feature>
<evidence type="ECO:0000256" key="5">
    <source>
        <dbReference type="RuleBase" id="RU003557"/>
    </source>
</evidence>
<dbReference type="GO" id="GO:0010124">
    <property type="term" value="P:phenylacetate catabolic process"/>
    <property type="evidence" value="ECO:0007669"/>
    <property type="project" value="TreeGrafter"/>
</dbReference>
<keyword evidence="2 5" id="KW-0808">Transferase</keyword>
<protein>
    <submittedName>
        <fullName evidence="8">Acetyl-CoA acyltransferase</fullName>
    </submittedName>
</protein>
<keyword evidence="9" id="KW-1185">Reference proteome</keyword>
<dbReference type="GO" id="GO:0005737">
    <property type="term" value="C:cytoplasm"/>
    <property type="evidence" value="ECO:0007669"/>
    <property type="project" value="UniProtKB-ARBA"/>
</dbReference>
<dbReference type="InterPro" id="IPR020616">
    <property type="entry name" value="Thiolase_N"/>
</dbReference>
<dbReference type="InterPro" id="IPR002155">
    <property type="entry name" value="Thiolase"/>
</dbReference>
<feature type="active site" description="Acyl-thioester intermediate" evidence="4">
    <location>
        <position position="101"/>
    </location>
</feature>
<accession>A0A2M8W435</accession>
<organism evidence="8 9">
    <name type="scientific">Luteimicrobium subarcticum</name>
    <dbReference type="NCBI Taxonomy" id="620910"/>
    <lineage>
        <taxon>Bacteria</taxon>
        <taxon>Bacillati</taxon>
        <taxon>Actinomycetota</taxon>
        <taxon>Actinomycetes</taxon>
        <taxon>Micrococcales</taxon>
        <taxon>Luteimicrobium</taxon>
    </lineage>
</organism>
<dbReference type="InterPro" id="IPR050215">
    <property type="entry name" value="Thiolase-like_sf_Thiolase"/>
</dbReference>
<dbReference type="AlphaFoldDB" id="A0A2M8W435"/>
<dbReference type="SUPFAM" id="SSF53901">
    <property type="entry name" value="Thiolase-like"/>
    <property type="match status" value="2"/>
</dbReference>
<dbReference type="RefSeq" id="WP_100350964.1">
    <property type="nucleotide sequence ID" value="NZ_PGTZ01000011.1"/>
</dbReference>
<dbReference type="GO" id="GO:0006635">
    <property type="term" value="P:fatty acid beta-oxidation"/>
    <property type="evidence" value="ECO:0007669"/>
    <property type="project" value="TreeGrafter"/>
</dbReference>
<dbReference type="Gene3D" id="3.40.47.10">
    <property type="match status" value="1"/>
</dbReference>